<accession>A0A1Y6CSL7</accession>
<reference evidence="1" key="1">
    <citation type="submission" date="2017-04" db="EMBL/GenBank/DDBJ databases">
        <authorList>
            <person name="Afonso C.L."/>
            <person name="Miller P.J."/>
            <person name="Scott M.A."/>
            <person name="Spackman E."/>
            <person name="Goraichik I."/>
            <person name="Dimitrov K.M."/>
            <person name="Suarez D.L."/>
            <person name="Swayne D.E."/>
        </authorList>
    </citation>
    <scope>NUCLEOTIDE SEQUENCE [LARGE SCALE GENOMIC DNA]</scope>
    <source>
        <strain evidence="1">USBA 355</strain>
    </source>
</reference>
<evidence type="ECO:0000313" key="2">
    <source>
        <dbReference type="Proteomes" id="UP000192917"/>
    </source>
</evidence>
<gene>
    <name evidence="1" type="ORF">SAMN05428998_1633</name>
</gene>
<evidence type="ECO:0000313" key="1">
    <source>
        <dbReference type="EMBL" id="SMF85388.1"/>
    </source>
</evidence>
<proteinExistence type="predicted"/>
<organism evidence="1 2">
    <name type="scientific">Tistlia consotensis USBA 355</name>
    <dbReference type="NCBI Taxonomy" id="560819"/>
    <lineage>
        <taxon>Bacteria</taxon>
        <taxon>Pseudomonadati</taxon>
        <taxon>Pseudomonadota</taxon>
        <taxon>Alphaproteobacteria</taxon>
        <taxon>Rhodospirillales</taxon>
        <taxon>Rhodovibrionaceae</taxon>
        <taxon>Tistlia</taxon>
    </lineage>
</organism>
<dbReference type="RefSeq" id="WP_085127475.1">
    <property type="nucleotide sequence ID" value="NZ_FWZX01000063.1"/>
</dbReference>
<dbReference type="InterPro" id="IPR006881">
    <property type="entry name" value="RepA_C"/>
</dbReference>
<dbReference type="Proteomes" id="UP000192917">
    <property type="component" value="Unassembled WGS sequence"/>
</dbReference>
<dbReference type="AlphaFoldDB" id="A0A1Y6CSL7"/>
<dbReference type="STRING" id="560819.SAMN05428998_1633"/>
<dbReference type="EMBL" id="FWZX01000063">
    <property type="protein sequence ID" value="SMF85388.1"/>
    <property type="molecule type" value="Genomic_DNA"/>
</dbReference>
<keyword evidence="2" id="KW-1185">Reference proteome</keyword>
<dbReference type="Pfam" id="PF04796">
    <property type="entry name" value="RepA_C"/>
    <property type="match status" value="1"/>
</dbReference>
<sequence length="325" mass="36038">MGELHDQLKLFGTERVLELAVKEGAPRTEIRAIRAAADLLLPPSSEDLNFLHSGLCQTALPHSRPADNARPWMRRSGALRLIVTPGVATDEQSGEAEYLGVPFGAKARLIMIYLQTEGVRSRFVPLGRSMSSWIRSLGLPVTGGRRGTIPVIKEQVLRIANCGLKLEWESERDGGRVQGMRKTEIVRGLSMWAEQPGQETWPEEVELSEEFHEHLKAHAVPLDRRAIAHLAGTSLGLDLYTMCAYRLPRLERPLFLTWRELMTQLGSEIAATDNFAKKVRNALPHVAAVYPGARIEPQSKGLMLKPSAPAVEGRRSVVVKALPRD</sequence>
<name>A0A1Y6CSL7_9PROT</name>
<protein>
    <submittedName>
        <fullName evidence="1">RepA protein</fullName>
    </submittedName>
</protein>